<comment type="caution">
    <text evidence="1">The sequence shown here is derived from an EMBL/GenBank/DDBJ whole genome shotgun (WGS) entry which is preliminary data.</text>
</comment>
<reference evidence="1" key="1">
    <citation type="journal article" date="2014" name="Front. Microbiol.">
        <title>High frequency of phylogenetically diverse reductive dehalogenase-homologous genes in deep subseafloor sedimentary metagenomes.</title>
        <authorList>
            <person name="Kawai M."/>
            <person name="Futagami T."/>
            <person name="Toyoda A."/>
            <person name="Takaki Y."/>
            <person name="Nishi S."/>
            <person name="Hori S."/>
            <person name="Arai W."/>
            <person name="Tsubouchi T."/>
            <person name="Morono Y."/>
            <person name="Uchiyama I."/>
            <person name="Ito T."/>
            <person name="Fujiyama A."/>
            <person name="Inagaki F."/>
            <person name="Takami H."/>
        </authorList>
    </citation>
    <scope>NUCLEOTIDE SEQUENCE</scope>
    <source>
        <strain evidence="1">Expedition CK06-06</strain>
    </source>
</reference>
<gene>
    <name evidence="1" type="ORF">S01H1_52835</name>
</gene>
<protein>
    <submittedName>
        <fullName evidence="1">Uncharacterized protein</fullName>
    </submittedName>
</protein>
<feature type="non-terminal residue" evidence="1">
    <location>
        <position position="1"/>
    </location>
</feature>
<sequence>LRSEVYSLIIEGARRLRPDLELALCLEEQALWESTGLCGSLGRCNCVL</sequence>
<dbReference type="EMBL" id="BARS01034172">
    <property type="protein sequence ID" value="GAG19248.1"/>
    <property type="molecule type" value="Genomic_DNA"/>
</dbReference>
<accession>X0W3P7</accession>
<proteinExistence type="predicted"/>
<name>X0W3P7_9ZZZZ</name>
<dbReference type="AlphaFoldDB" id="X0W3P7"/>
<evidence type="ECO:0000313" key="1">
    <source>
        <dbReference type="EMBL" id="GAG19248.1"/>
    </source>
</evidence>
<organism evidence="1">
    <name type="scientific">marine sediment metagenome</name>
    <dbReference type="NCBI Taxonomy" id="412755"/>
    <lineage>
        <taxon>unclassified sequences</taxon>
        <taxon>metagenomes</taxon>
        <taxon>ecological metagenomes</taxon>
    </lineage>
</organism>